<feature type="transmembrane region" description="Helical" evidence="5">
    <location>
        <begin position="294"/>
        <end position="314"/>
    </location>
</feature>
<dbReference type="InterPro" id="IPR010096">
    <property type="entry name" value="NADH-Q_OxRdtase_suN/2"/>
</dbReference>
<feature type="transmembrane region" description="Helical" evidence="5">
    <location>
        <begin position="320"/>
        <end position="342"/>
    </location>
</feature>
<evidence type="ECO:0000313" key="8">
    <source>
        <dbReference type="EMBL" id="MDO1558728.1"/>
    </source>
</evidence>
<evidence type="ECO:0000256" key="3">
    <source>
        <dbReference type="ARBA" id="ARBA00022989"/>
    </source>
</evidence>
<feature type="transmembrane region" description="Helical" evidence="5">
    <location>
        <begin position="102"/>
        <end position="119"/>
    </location>
</feature>
<comment type="subcellular location">
    <subcellularLocation>
        <location evidence="5">Cell membrane</location>
        <topology evidence="5">Multi-pass membrane protein</topology>
    </subcellularLocation>
    <subcellularLocation>
        <location evidence="1">Endomembrane system</location>
        <topology evidence="1">Multi-pass membrane protein</topology>
    </subcellularLocation>
    <subcellularLocation>
        <location evidence="6">Membrane</location>
        <topology evidence="6">Multi-pass membrane protein</topology>
    </subcellularLocation>
</comment>
<dbReference type="EC" id="7.1.1.-" evidence="5"/>
<evidence type="ECO:0000256" key="6">
    <source>
        <dbReference type="RuleBase" id="RU000320"/>
    </source>
</evidence>
<keyword evidence="5" id="KW-1003">Cell membrane</keyword>
<keyword evidence="3 5" id="KW-1133">Transmembrane helix</keyword>
<comment type="caution">
    <text evidence="8">The sequence shown here is derived from an EMBL/GenBank/DDBJ whole genome shotgun (WGS) entry which is preliminary data.</text>
</comment>
<keyword evidence="5" id="KW-0813">Transport</keyword>
<keyword evidence="5" id="KW-0830">Ubiquinone</keyword>
<evidence type="ECO:0000256" key="4">
    <source>
        <dbReference type="ARBA" id="ARBA00023136"/>
    </source>
</evidence>
<name>A0ABT8SM65_9CAUL</name>
<gene>
    <name evidence="5 8" type="primary">nuoN</name>
    <name evidence="8" type="ORF">Q0812_04725</name>
</gene>
<feature type="transmembrane region" description="Helical" evidence="5">
    <location>
        <begin position="363"/>
        <end position="383"/>
    </location>
</feature>
<keyword evidence="8" id="KW-0560">Oxidoreductase</keyword>
<dbReference type="InterPro" id="IPR001750">
    <property type="entry name" value="ND/Mrp_TM"/>
</dbReference>
<keyword evidence="5" id="KW-0874">Quinone</keyword>
<feature type="transmembrane region" description="Helical" evidence="5">
    <location>
        <begin position="389"/>
        <end position="419"/>
    </location>
</feature>
<keyword evidence="2 5" id="KW-0812">Transmembrane</keyword>
<feature type="transmembrane region" description="Helical" evidence="5">
    <location>
        <begin position="71"/>
        <end position="90"/>
    </location>
</feature>
<dbReference type="NCBIfam" id="NF004440">
    <property type="entry name" value="PRK05777.1-3"/>
    <property type="match status" value="1"/>
</dbReference>
<organism evidence="8 9">
    <name type="scientific">Peiella sedimenti</name>
    <dbReference type="NCBI Taxonomy" id="3061083"/>
    <lineage>
        <taxon>Bacteria</taxon>
        <taxon>Pseudomonadati</taxon>
        <taxon>Pseudomonadota</taxon>
        <taxon>Alphaproteobacteria</taxon>
        <taxon>Caulobacterales</taxon>
        <taxon>Caulobacteraceae</taxon>
        <taxon>Peiella</taxon>
    </lineage>
</organism>
<feature type="transmembrane region" description="Helical" evidence="5">
    <location>
        <begin position="443"/>
        <end position="463"/>
    </location>
</feature>
<comment type="catalytic activity">
    <reaction evidence="5">
        <text>a quinone + NADH + 5 H(+)(in) = a quinol + NAD(+) + 4 H(+)(out)</text>
        <dbReference type="Rhea" id="RHEA:57888"/>
        <dbReference type="ChEBI" id="CHEBI:15378"/>
        <dbReference type="ChEBI" id="CHEBI:24646"/>
        <dbReference type="ChEBI" id="CHEBI:57540"/>
        <dbReference type="ChEBI" id="CHEBI:57945"/>
        <dbReference type="ChEBI" id="CHEBI:132124"/>
    </reaction>
</comment>
<feature type="transmembrane region" description="Helical" evidence="5">
    <location>
        <begin position="156"/>
        <end position="180"/>
    </location>
</feature>
<dbReference type="HAMAP" id="MF_00445">
    <property type="entry name" value="NDH1_NuoN_1"/>
    <property type="match status" value="1"/>
</dbReference>
<evidence type="ECO:0000259" key="7">
    <source>
        <dbReference type="Pfam" id="PF00361"/>
    </source>
</evidence>
<evidence type="ECO:0000313" key="9">
    <source>
        <dbReference type="Proteomes" id="UP001169063"/>
    </source>
</evidence>
<reference evidence="8" key="1">
    <citation type="submission" date="2023-07" db="EMBL/GenBank/DDBJ databases">
        <title>Brevundimonas soil sp. nov., isolated from the soil of chemical plant.</title>
        <authorList>
            <person name="Wu N."/>
        </authorList>
    </citation>
    <scope>NUCLEOTIDE SEQUENCE</scope>
    <source>
        <strain evidence="8">XZ-24</strain>
    </source>
</reference>
<dbReference type="RefSeq" id="WP_302109125.1">
    <property type="nucleotide sequence ID" value="NZ_JAUKTR010000001.1"/>
</dbReference>
<sequence>MDLNAILMLLRPELTLAIGAMFALMLGAFAGERAAGWVSLICAVVLGLAAVFAATGPLGAAFGGAFTADRLSVFAKVVLFLAAMAAVSLGHGWQHRGGRPRFEYPVLIVLSTLGMSIMVSAGDLISLYMGLELSSLALYVLAAFNRDDAKASEAGLKYFVLGALSSGILLYGASLLYGFAGSMRFVDLAVAVQGGADPAVLFGLVFVIAGMIFKVSAAPFHMWTPDVYEGAPTPSVAFFASASKMAALVLIARVLLGPFADAAEQWRQVVVLVAMLSFAVGALGGLRQRNIKRLLAYSSIANMGYALLAVAAGGTIGLKAVLVFTTLYVIDSIGFFACLLALSRRGNPIETIDDLAGLWKVKPGFAIALTILSLSVLGMPPLAGFWAKVFVFGAAVTSGLWVFAAIGLVASVIAAFYYLRIVKVMWFDAPVGEADRSPRDARWLAMACAAFSFPLVLLALGLLDGRAAWAAQSLGLG</sequence>
<feature type="transmembrane region" description="Helical" evidence="5">
    <location>
        <begin position="268"/>
        <end position="287"/>
    </location>
</feature>
<dbReference type="GO" id="GO:0050136">
    <property type="term" value="F:NADH dehydrogenase (quinone) (non-electrogenic) activity"/>
    <property type="evidence" value="ECO:0007669"/>
    <property type="project" value="UniProtKB-EC"/>
</dbReference>
<feature type="transmembrane region" description="Helical" evidence="5">
    <location>
        <begin position="200"/>
        <end position="224"/>
    </location>
</feature>
<evidence type="ECO:0000256" key="5">
    <source>
        <dbReference type="HAMAP-Rule" id="MF_00445"/>
    </source>
</evidence>
<evidence type="ECO:0000256" key="2">
    <source>
        <dbReference type="ARBA" id="ARBA00022692"/>
    </source>
</evidence>
<dbReference type="NCBIfam" id="TIGR01770">
    <property type="entry name" value="NDH_I_N"/>
    <property type="match status" value="1"/>
</dbReference>
<dbReference type="PANTHER" id="PTHR22773">
    <property type="entry name" value="NADH DEHYDROGENASE"/>
    <property type="match status" value="1"/>
</dbReference>
<protein>
    <recommendedName>
        <fullName evidence="5">NADH-quinone oxidoreductase subunit N</fullName>
        <ecNumber evidence="5">7.1.1.-</ecNumber>
    </recommendedName>
    <alternativeName>
        <fullName evidence="5">NADH dehydrogenase I subunit N</fullName>
    </alternativeName>
    <alternativeName>
        <fullName evidence="5">NDH-1 subunit N</fullName>
    </alternativeName>
</protein>
<evidence type="ECO:0000256" key="1">
    <source>
        <dbReference type="ARBA" id="ARBA00004127"/>
    </source>
</evidence>
<keyword evidence="4 5" id="KW-0472">Membrane</keyword>
<feature type="transmembrane region" description="Helical" evidence="5">
    <location>
        <begin position="37"/>
        <end position="59"/>
    </location>
</feature>
<feature type="transmembrane region" description="Helical" evidence="5">
    <location>
        <begin position="6"/>
        <end position="30"/>
    </location>
</feature>
<dbReference type="Pfam" id="PF00361">
    <property type="entry name" value="Proton_antipo_M"/>
    <property type="match status" value="1"/>
</dbReference>
<dbReference type="EMBL" id="JAUKTR010000001">
    <property type="protein sequence ID" value="MDO1558728.1"/>
    <property type="molecule type" value="Genomic_DNA"/>
</dbReference>
<dbReference type="Proteomes" id="UP001169063">
    <property type="component" value="Unassembled WGS sequence"/>
</dbReference>
<accession>A0ABT8SM65</accession>
<keyword evidence="5" id="KW-1278">Translocase</keyword>
<keyword evidence="5" id="KW-0520">NAD</keyword>
<keyword evidence="9" id="KW-1185">Reference proteome</keyword>
<proteinExistence type="inferred from homology"/>
<dbReference type="PRINTS" id="PR01434">
    <property type="entry name" value="NADHDHGNASE5"/>
</dbReference>
<feature type="domain" description="NADH:quinone oxidoreductase/Mrp antiporter transmembrane" evidence="7">
    <location>
        <begin position="121"/>
        <end position="413"/>
    </location>
</feature>
<comment type="subunit">
    <text evidence="5">NDH-1 is composed of 14 different subunits. Subunits NuoA, H, J, K, L, M, N constitute the membrane sector of the complex.</text>
</comment>
<comment type="function">
    <text evidence="5">NDH-1 shuttles electrons from NADH, via FMN and iron-sulfur (Fe-S) centers, to quinones in the respiratory chain. The immediate electron acceptor for the enzyme in this species is believed to be ubiquinone. Couples the redox reaction to proton translocation (for every two electrons transferred, four hydrogen ions are translocated across the cytoplasmic membrane), and thus conserves the redox energy in a proton gradient.</text>
</comment>
<comment type="similarity">
    <text evidence="5">Belongs to the complex I subunit 2 family.</text>
</comment>